<accession>A0A1H7MNG0</accession>
<keyword evidence="6" id="KW-1185">Reference proteome</keyword>
<dbReference type="PANTHER" id="PTHR10353">
    <property type="entry name" value="GLYCOSYL HYDROLASE"/>
    <property type="match status" value="1"/>
</dbReference>
<evidence type="ECO:0000313" key="5">
    <source>
        <dbReference type="EMBL" id="SEL12762.1"/>
    </source>
</evidence>
<dbReference type="SUPFAM" id="SSF51445">
    <property type="entry name" value="(Trans)glycosidases"/>
    <property type="match status" value="1"/>
</dbReference>
<dbReference type="EMBL" id="FOAB01000003">
    <property type="protein sequence ID" value="SEL12762.1"/>
    <property type="molecule type" value="Genomic_DNA"/>
</dbReference>
<dbReference type="GO" id="GO:0016052">
    <property type="term" value="P:carbohydrate catabolic process"/>
    <property type="evidence" value="ECO:0007669"/>
    <property type="project" value="TreeGrafter"/>
</dbReference>
<dbReference type="GO" id="GO:0005829">
    <property type="term" value="C:cytosol"/>
    <property type="evidence" value="ECO:0007669"/>
    <property type="project" value="TreeGrafter"/>
</dbReference>
<comment type="similarity">
    <text evidence="1 4">Belongs to the glycosyl hydrolase 1 family.</text>
</comment>
<name>A0A1H7MNG0_AQUAM</name>
<dbReference type="RefSeq" id="WP_091407623.1">
    <property type="nucleotide sequence ID" value="NZ_FOAB01000003.1"/>
</dbReference>
<dbReference type="Pfam" id="PF00232">
    <property type="entry name" value="Glyco_hydro_1"/>
    <property type="match status" value="1"/>
</dbReference>
<dbReference type="InterPro" id="IPR001360">
    <property type="entry name" value="Glyco_hydro_1"/>
</dbReference>
<proteinExistence type="inferred from homology"/>
<dbReference type="PRINTS" id="PR00131">
    <property type="entry name" value="GLHYDRLASE1"/>
</dbReference>
<dbReference type="Gene3D" id="3.20.20.80">
    <property type="entry name" value="Glycosidases"/>
    <property type="match status" value="1"/>
</dbReference>
<dbReference type="OrthoDB" id="9765195at2"/>
<dbReference type="GO" id="GO:0008422">
    <property type="term" value="F:beta-glucosidase activity"/>
    <property type="evidence" value="ECO:0007669"/>
    <property type="project" value="TreeGrafter"/>
</dbReference>
<dbReference type="PANTHER" id="PTHR10353:SF36">
    <property type="entry name" value="LP05116P"/>
    <property type="match status" value="1"/>
</dbReference>
<reference evidence="5 6" key="1">
    <citation type="submission" date="2016-10" db="EMBL/GenBank/DDBJ databases">
        <authorList>
            <person name="de Groot N.N."/>
        </authorList>
    </citation>
    <scope>NUCLEOTIDE SEQUENCE [LARGE SCALE GENOMIC DNA]</scope>
    <source>
        <strain evidence="5 6">DSM 25232</strain>
    </source>
</reference>
<evidence type="ECO:0000313" key="6">
    <source>
        <dbReference type="Proteomes" id="UP000198521"/>
    </source>
</evidence>
<evidence type="ECO:0000256" key="3">
    <source>
        <dbReference type="ARBA" id="ARBA00023295"/>
    </source>
</evidence>
<evidence type="ECO:0000256" key="1">
    <source>
        <dbReference type="ARBA" id="ARBA00010838"/>
    </source>
</evidence>
<protein>
    <submittedName>
        <fullName evidence="5">Beta-glucosidase</fullName>
    </submittedName>
</protein>
<evidence type="ECO:0000256" key="4">
    <source>
        <dbReference type="RuleBase" id="RU003690"/>
    </source>
</evidence>
<keyword evidence="2" id="KW-0378">Hydrolase</keyword>
<sequence length="438" mass="50629">MDSNTDHLVWGVTIAAAQTEGAHDRDGRGPSIWDTFTKKSHKIKDKSNNQIATNFYDRYKEDIDLSIDIGLKIFRFSISWSRVLPKGTGSINKKGIAFYNKVIDYCLEVGIEPWITTYHWDLPQNLQDKGGWRNREIIIDYENYITLLKDHFSDRVKKWILLNEAIVCVGAGYFLGIHAPGKRGIKNFSASIHHMLLAQAKGHRILKERKGLEVGTAVSCTKIDSYSNQRKDLKAAKRIDALMNRLCIEPYIGLGYPEKELPLVKRFKKFIKDGDMEEMKVDFDFWGIQTYAREVVRSAWYIPYLGSVLVTPKKRKVPVSVMGWETYPEGVQYFLERFSNYDPKKPLWLSECGIALSEKEDDSERIEYYKKIINGMNKVVDKGINLKGILLWTLVDNFEWAEGYVPRFGIVSMDKKTLNRKMKKTAFWLKDYLSSNSV</sequence>
<dbReference type="InterPro" id="IPR017853">
    <property type="entry name" value="GH"/>
</dbReference>
<dbReference type="Proteomes" id="UP000198521">
    <property type="component" value="Unassembled WGS sequence"/>
</dbReference>
<dbReference type="STRING" id="1038014.SAMN04487910_1798"/>
<dbReference type="AlphaFoldDB" id="A0A1H7MNG0"/>
<gene>
    <name evidence="5" type="ORF">SAMN04487910_1798</name>
</gene>
<evidence type="ECO:0000256" key="2">
    <source>
        <dbReference type="ARBA" id="ARBA00022801"/>
    </source>
</evidence>
<organism evidence="5 6">
    <name type="scientific">Aquimarina amphilecti</name>
    <dbReference type="NCBI Taxonomy" id="1038014"/>
    <lineage>
        <taxon>Bacteria</taxon>
        <taxon>Pseudomonadati</taxon>
        <taxon>Bacteroidota</taxon>
        <taxon>Flavobacteriia</taxon>
        <taxon>Flavobacteriales</taxon>
        <taxon>Flavobacteriaceae</taxon>
        <taxon>Aquimarina</taxon>
    </lineage>
</organism>
<keyword evidence="3" id="KW-0326">Glycosidase</keyword>